<dbReference type="Pfam" id="PF02518">
    <property type="entry name" value="HATPase_c"/>
    <property type="match status" value="1"/>
</dbReference>
<dbReference type="InterPro" id="IPR013767">
    <property type="entry name" value="PAS_fold"/>
</dbReference>
<evidence type="ECO:0000256" key="4">
    <source>
        <dbReference type="ARBA" id="ARBA00022679"/>
    </source>
</evidence>
<accession>A0ABU3NV86</accession>
<evidence type="ECO:0000256" key="3">
    <source>
        <dbReference type="ARBA" id="ARBA00022553"/>
    </source>
</evidence>
<dbReference type="EMBL" id="JAUOZS010000001">
    <property type="protein sequence ID" value="MDT8900725.1"/>
    <property type="molecule type" value="Genomic_DNA"/>
</dbReference>
<dbReference type="InterPro" id="IPR036890">
    <property type="entry name" value="HATPase_C_sf"/>
</dbReference>
<name>A0ABU3NV86_9FIRM</name>
<evidence type="ECO:0000259" key="10">
    <source>
        <dbReference type="PROSITE" id="PS50112"/>
    </source>
</evidence>
<comment type="catalytic activity">
    <reaction evidence="1">
        <text>ATP + protein L-histidine = ADP + protein N-phospho-L-histidine.</text>
        <dbReference type="EC" id="2.7.13.3"/>
    </reaction>
</comment>
<dbReference type="EC" id="2.7.13.3" evidence="2"/>
<dbReference type="SMART" id="SM00388">
    <property type="entry name" value="HisKA"/>
    <property type="match status" value="1"/>
</dbReference>
<evidence type="ECO:0000256" key="2">
    <source>
        <dbReference type="ARBA" id="ARBA00012438"/>
    </source>
</evidence>
<dbReference type="SUPFAM" id="SSF47384">
    <property type="entry name" value="Homodimeric domain of signal transducing histidine kinase"/>
    <property type="match status" value="1"/>
</dbReference>
<evidence type="ECO:0000256" key="7">
    <source>
        <dbReference type="ARBA" id="ARBA00022840"/>
    </source>
</evidence>
<dbReference type="CDD" id="cd00130">
    <property type="entry name" value="PAS"/>
    <property type="match status" value="1"/>
</dbReference>
<dbReference type="NCBIfam" id="TIGR00229">
    <property type="entry name" value="sensory_box"/>
    <property type="match status" value="1"/>
</dbReference>
<feature type="domain" description="PAS" evidence="10">
    <location>
        <begin position="16"/>
        <end position="61"/>
    </location>
</feature>
<keyword evidence="6" id="KW-0418">Kinase</keyword>
<dbReference type="InterPro" id="IPR003594">
    <property type="entry name" value="HATPase_dom"/>
</dbReference>
<dbReference type="SUPFAM" id="SSF55785">
    <property type="entry name" value="PYP-like sensor domain (PAS domain)"/>
    <property type="match status" value="1"/>
</dbReference>
<dbReference type="InterPro" id="IPR000014">
    <property type="entry name" value="PAS"/>
</dbReference>
<protein>
    <recommendedName>
        <fullName evidence="2">histidine kinase</fullName>
        <ecNumber evidence="2">2.7.13.3</ecNumber>
    </recommendedName>
</protein>
<dbReference type="InterPro" id="IPR035965">
    <property type="entry name" value="PAS-like_dom_sf"/>
</dbReference>
<dbReference type="Gene3D" id="1.10.287.130">
    <property type="match status" value="1"/>
</dbReference>
<dbReference type="InterPro" id="IPR004358">
    <property type="entry name" value="Sig_transdc_His_kin-like_C"/>
</dbReference>
<dbReference type="PRINTS" id="PR00344">
    <property type="entry name" value="BCTRLSENSOR"/>
</dbReference>
<evidence type="ECO:0000256" key="8">
    <source>
        <dbReference type="ARBA" id="ARBA00023012"/>
    </source>
</evidence>
<keyword evidence="7 11" id="KW-0067">ATP-binding</keyword>
<gene>
    <name evidence="11" type="ORF">Q4T40_05655</name>
</gene>
<evidence type="ECO:0000259" key="9">
    <source>
        <dbReference type="PROSITE" id="PS50109"/>
    </source>
</evidence>
<dbReference type="PROSITE" id="PS50109">
    <property type="entry name" value="HIS_KIN"/>
    <property type="match status" value="1"/>
</dbReference>
<dbReference type="CDD" id="cd00082">
    <property type="entry name" value="HisKA"/>
    <property type="match status" value="1"/>
</dbReference>
<dbReference type="InterPro" id="IPR003661">
    <property type="entry name" value="HisK_dim/P_dom"/>
</dbReference>
<dbReference type="RefSeq" id="WP_413779262.1">
    <property type="nucleotide sequence ID" value="NZ_JAUOZS010000001.1"/>
</dbReference>
<dbReference type="SUPFAM" id="SSF55874">
    <property type="entry name" value="ATPase domain of HSP90 chaperone/DNA topoisomerase II/histidine kinase"/>
    <property type="match status" value="1"/>
</dbReference>
<sequence length="379" mass="42084">MHSAEAWDNKVVYLGREEDYRDFFETGKAGIMYLDATLQVKNINREAERIFSLERSQVLGKRAEEAFSHCGDKFLRAFAVSEYEDFYAANVMLTKRDHTSYVHVDSLKLRDGEGGVNGVIVIVQDISAMKATLKQIQTTQMLMSLGELAAGVAHHVRAPLTTLSGYLQIMMNRVEDDRCSVRREVLEMLLGEVSYINNVVKELVLFAKPPVSKAPGVNVNRLLEEALLLVFKQMGGESVAIDKQLAEGLPTLTADGNLLKQALVNILQNAMEAMPEEGTLTLRSWLNAELNMLVVGIADTGAGVGPQLLARVFEPFYTTKLDRMGLGLPTAHRIVTEHGGFVNISSDEKVGTRVHVYLPIFDNRAKRVSGVRQQILNLH</sequence>
<evidence type="ECO:0000313" key="12">
    <source>
        <dbReference type="Proteomes" id="UP001254848"/>
    </source>
</evidence>
<dbReference type="PANTHER" id="PTHR43065:SF10">
    <property type="entry name" value="PEROXIDE STRESS-ACTIVATED HISTIDINE KINASE MAK3"/>
    <property type="match status" value="1"/>
</dbReference>
<proteinExistence type="predicted"/>
<dbReference type="Pfam" id="PF00512">
    <property type="entry name" value="HisKA"/>
    <property type="match status" value="1"/>
</dbReference>
<dbReference type="SMART" id="SM00387">
    <property type="entry name" value="HATPase_c"/>
    <property type="match status" value="1"/>
</dbReference>
<dbReference type="PROSITE" id="PS50112">
    <property type="entry name" value="PAS"/>
    <property type="match status" value="1"/>
</dbReference>
<dbReference type="Proteomes" id="UP001254848">
    <property type="component" value="Unassembled WGS sequence"/>
</dbReference>
<dbReference type="Gene3D" id="3.30.565.10">
    <property type="entry name" value="Histidine kinase-like ATPase, C-terminal domain"/>
    <property type="match status" value="1"/>
</dbReference>
<comment type="caution">
    <text evidence="11">The sequence shown here is derived from an EMBL/GenBank/DDBJ whole genome shotgun (WGS) entry which is preliminary data.</text>
</comment>
<reference evidence="11 12" key="1">
    <citation type="submission" date="2023-07" db="EMBL/GenBank/DDBJ databases">
        <title>The novel representative of Negativicutes class, Anaeroselena agilis gen. nov. sp. nov.</title>
        <authorList>
            <person name="Prokofeva M.I."/>
            <person name="Elcheninov A.G."/>
            <person name="Klyukina A."/>
            <person name="Kublanov I.V."/>
            <person name="Frolov E.N."/>
            <person name="Podosokorskaya O.A."/>
        </authorList>
    </citation>
    <scope>NUCLEOTIDE SEQUENCE [LARGE SCALE GENOMIC DNA]</scope>
    <source>
        <strain evidence="11 12">4137-cl</strain>
    </source>
</reference>
<dbReference type="InterPro" id="IPR005467">
    <property type="entry name" value="His_kinase_dom"/>
</dbReference>
<keyword evidence="8" id="KW-0902">Two-component regulatory system</keyword>
<evidence type="ECO:0000256" key="1">
    <source>
        <dbReference type="ARBA" id="ARBA00000085"/>
    </source>
</evidence>
<keyword evidence="3" id="KW-0597">Phosphoprotein</keyword>
<dbReference type="Gene3D" id="3.30.450.20">
    <property type="entry name" value="PAS domain"/>
    <property type="match status" value="1"/>
</dbReference>
<organism evidence="11 12">
    <name type="scientific">Anaeroselena agilis</name>
    <dbReference type="NCBI Taxonomy" id="3063788"/>
    <lineage>
        <taxon>Bacteria</taxon>
        <taxon>Bacillati</taxon>
        <taxon>Bacillota</taxon>
        <taxon>Negativicutes</taxon>
        <taxon>Acetonemataceae</taxon>
        <taxon>Anaeroselena</taxon>
    </lineage>
</organism>
<keyword evidence="5" id="KW-0547">Nucleotide-binding</keyword>
<dbReference type="GO" id="GO:0005524">
    <property type="term" value="F:ATP binding"/>
    <property type="evidence" value="ECO:0007669"/>
    <property type="project" value="UniProtKB-KW"/>
</dbReference>
<dbReference type="Pfam" id="PF00989">
    <property type="entry name" value="PAS"/>
    <property type="match status" value="1"/>
</dbReference>
<feature type="domain" description="Histidine kinase" evidence="9">
    <location>
        <begin position="151"/>
        <end position="362"/>
    </location>
</feature>
<evidence type="ECO:0000256" key="5">
    <source>
        <dbReference type="ARBA" id="ARBA00022741"/>
    </source>
</evidence>
<keyword evidence="12" id="KW-1185">Reference proteome</keyword>
<dbReference type="PANTHER" id="PTHR43065">
    <property type="entry name" value="SENSOR HISTIDINE KINASE"/>
    <property type="match status" value="1"/>
</dbReference>
<keyword evidence="4" id="KW-0808">Transferase</keyword>
<evidence type="ECO:0000313" key="11">
    <source>
        <dbReference type="EMBL" id="MDT8900725.1"/>
    </source>
</evidence>
<evidence type="ECO:0000256" key="6">
    <source>
        <dbReference type="ARBA" id="ARBA00022777"/>
    </source>
</evidence>
<dbReference type="InterPro" id="IPR036097">
    <property type="entry name" value="HisK_dim/P_sf"/>
</dbReference>